<dbReference type="Pfam" id="PF10164">
    <property type="entry name" value="BRI3"/>
    <property type="match status" value="1"/>
</dbReference>
<dbReference type="InterPro" id="IPR019317">
    <property type="entry name" value="BRI3"/>
</dbReference>
<dbReference type="AlphaFoldDB" id="S8EQ39"/>
<feature type="transmembrane region" description="Helical" evidence="1">
    <location>
        <begin position="20"/>
        <end position="40"/>
    </location>
</feature>
<dbReference type="InParanoid" id="S8EQ39"/>
<accession>S8EQ39</accession>
<evidence type="ECO:0000313" key="2">
    <source>
        <dbReference type="EMBL" id="EPT05144.1"/>
    </source>
</evidence>
<organism evidence="2 3">
    <name type="scientific">Fomitopsis schrenkii</name>
    <name type="common">Brown rot fungus</name>
    <dbReference type="NCBI Taxonomy" id="2126942"/>
    <lineage>
        <taxon>Eukaryota</taxon>
        <taxon>Fungi</taxon>
        <taxon>Dikarya</taxon>
        <taxon>Basidiomycota</taxon>
        <taxon>Agaricomycotina</taxon>
        <taxon>Agaricomycetes</taxon>
        <taxon>Polyporales</taxon>
        <taxon>Fomitopsis</taxon>
    </lineage>
</organism>
<evidence type="ECO:0000256" key="1">
    <source>
        <dbReference type="SAM" id="Phobius"/>
    </source>
</evidence>
<protein>
    <submittedName>
        <fullName evidence="2">Uncharacterized protein</fullName>
    </submittedName>
</protein>
<keyword evidence="1" id="KW-0472">Membrane</keyword>
<keyword evidence="1" id="KW-1133">Transmembrane helix</keyword>
<keyword evidence="3" id="KW-1185">Reference proteome</keyword>
<dbReference type="OrthoDB" id="2564984at2759"/>
<dbReference type="STRING" id="743788.S8EQ39"/>
<dbReference type="HOGENOM" id="CLU_2967221_0_0_1"/>
<gene>
    <name evidence="2" type="ORF">FOMPIDRAFT_1111814</name>
</gene>
<reference evidence="2 3" key="1">
    <citation type="journal article" date="2012" name="Science">
        <title>The Paleozoic origin of enzymatic lignin decomposition reconstructed from 31 fungal genomes.</title>
        <authorList>
            <person name="Floudas D."/>
            <person name="Binder M."/>
            <person name="Riley R."/>
            <person name="Barry K."/>
            <person name="Blanchette R.A."/>
            <person name="Henrissat B."/>
            <person name="Martinez A.T."/>
            <person name="Otillar R."/>
            <person name="Spatafora J.W."/>
            <person name="Yadav J.S."/>
            <person name="Aerts A."/>
            <person name="Benoit I."/>
            <person name="Boyd A."/>
            <person name="Carlson A."/>
            <person name="Copeland A."/>
            <person name="Coutinho P.M."/>
            <person name="de Vries R.P."/>
            <person name="Ferreira P."/>
            <person name="Findley K."/>
            <person name="Foster B."/>
            <person name="Gaskell J."/>
            <person name="Glotzer D."/>
            <person name="Gorecki P."/>
            <person name="Heitman J."/>
            <person name="Hesse C."/>
            <person name="Hori C."/>
            <person name="Igarashi K."/>
            <person name="Jurgens J.A."/>
            <person name="Kallen N."/>
            <person name="Kersten P."/>
            <person name="Kohler A."/>
            <person name="Kuees U."/>
            <person name="Kumar T.K.A."/>
            <person name="Kuo A."/>
            <person name="LaButti K."/>
            <person name="Larrondo L.F."/>
            <person name="Lindquist E."/>
            <person name="Ling A."/>
            <person name="Lombard V."/>
            <person name="Lucas S."/>
            <person name="Lundell T."/>
            <person name="Martin R."/>
            <person name="McLaughlin D.J."/>
            <person name="Morgenstern I."/>
            <person name="Morin E."/>
            <person name="Murat C."/>
            <person name="Nagy L.G."/>
            <person name="Nolan M."/>
            <person name="Ohm R.A."/>
            <person name="Patyshakuliyeva A."/>
            <person name="Rokas A."/>
            <person name="Ruiz-Duenas F.J."/>
            <person name="Sabat G."/>
            <person name="Salamov A."/>
            <person name="Samejima M."/>
            <person name="Schmutz J."/>
            <person name="Slot J.C."/>
            <person name="St John F."/>
            <person name="Stenlid J."/>
            <person name="Sun H."/>
            <person name="Sun S."/>
            <person name="Syed K."/>
            <person name="Tsang A."/>
            <person name="Wiebenga A."/>
            <person name="Young D."/>
            <person name="Pisabarro A."/>
            <person name="Eastwood D.C."/>
            <person name="Martin F."/>
            <person name="Cullen D."/>
            <person name="Grigoriev I.V."/>
            <person name="Hibbett D.S."/>
        </authorList>
    </citation>
    <scope>NUCLEOTIDE SEQUENCE</scope>
    <source>
        <strain evidence="3">FP-58527</strain>
    </source>
</reference>
<keyword evidence="1" id="KW-0812">Transmembrane</keyword>
<proteinExistence type="predicted"/>
<feature type="non-terminal residue" evidence="2">
    <location>
        <position position="1"/>
    </location>
</feature>
<sequence length="59" mass="6505">YRCAVLARCARGDHVLSRKYGLCGILTSVFCFPFGLLALLCDYEEKCDRCGIIVTSNAV</sequence>
<dbReference type="EMBL" id="KE504124">
    <property type="protein sequence ID" value="EPT05144.1"/>
    <property type="molecule type" value="Genomic_DNA"/>
</dbReference>
<name>S8EQ39_FOMSC</name>
<dbReference type="Proteomes" id="UP000015241">
    <property type="component" value="Unassembled WGS sequence"/>
</dbReference>
<evidence type="ECO:0000313" key="3">
    <source>
        <dbReference type="Proteomes" id="UP000015241"/>
    </source>
</evidence>